<evidence type="ECO:0000313" key="4">
    <source>
        <dbReference type="Ensembl" id="ENSDLAP00005059836.2"/>
    </source>
</evidence>
<dbReference type="Pfam" id="PF08368">
    <property type="entry name" value="FAST_2"/>
    <property type="match status" value="1"/>
</dbReference>
<dbReference type="Ensembl" id="ENSDLAT00005063392.2">
    <property type="protein sequence ID" value="ENSDLAP00005059836.2"/>
    <property type="gene ID" value="ENSDLAG00005025146.2"/>
</dbReference>
<sequence>MFRLRGVSSFLRRCLHVGTANRDKVLEQLQVCSAEKQLLELVGKNRTKLTRDHVCLAIGMLWDFQRDRLHYQRNLKYISGHPEFLTLRVLAENRVTMIDDVMLVDMLYSLIRLKLEPHNSLIQQLISEGWRRLDGFSMPCLSKFAICLTDLHHQQSPLMGQIVSILSQRLSSIDDTRVLTTLMISVAQLASPRLQDALIIKADQFLDSASSFNDSRRVVQFLRSIRKVHRPLLEKCNKIILHNIHTMGVDDISIIAGMYLFLQISTFDFKLAIKKRLVELIDSCNDPVSFTKLFVSLAPIANEEMIERLENLAFLWLDDLSVQQTVAMIETLDSIRCKNHALIQRLVSAIEPNLLICRPIEVARLTQSLYHLHYKNPEFFRKLRQVKINLLGRTVLPYEVIAIIRALSLMPSSRLEEDVIKRVEAVVSQCSFTNLNTVAFAIGKWVRKDESHGISACSSCVSLLQNITHCGLKKLQAIDRLDLLLDEVKLTLGHWFGETLVEEMVDLLHKMIDQINWTNLPELGLFLTRINHICPLLMERIASVAIKDVDKIHPSGICNIMLPFSYMNYHSVQVDEMFDIYIQLIIRNISFFDPHLLVYIVNLLAEADYFPEQLVRKVFSVDFLSKLDAQLETLNDILSIRARTRLRDLNRNVCIQCPDFQVPWFHSDFCQEMLKKDNIFLSPVRQQIHRLLAEVLGGNDYIQAAVVTPYYYTIDFECILDTNMQPLSYSKLRTLQGDKVQWGKASPVNMEDKLPPGAQRVAVNFLGPWAFTKNASHFLGKTAVKKRHLEILGYHVVHIPHFEWNSMELSTNDAWKKYLKKKLFYSSA</sequence>
<gene>
    <name evidence="4" type="primary">fastkd1</name>
</gene>
<dbReference type="GO" id="GO:0003723">
    <property type="term" value="F:RNA binding"/>
    <property type="evidence" value="ECO:0007669"/>
    <property type="project" value="TreeGrafter"/>
</dbReference>
<dbReference type="PANTHER" id="PTHR21228:SF29">
    <property type="entry name" value="FAST KINASE DOMAIN-CONTAINING PROTEIN 1, MITOCHONDRIAL"/>
    <property type="match status" value="1"/>
</dbReference>
<dbReference type="CTD" id="79675"/>
<reference evidence="4" key="2">
    <citation type="submission" date="2025-09" db="UniProtKB">
        <authorList>
            <consortium name="Ensembl"/>
        </authorList>
    </citation>
    <scope>IDENTIFICATION</scope>
</reference>
<dbReference type="GO" id="GO:0035770">
    <property type="term" value="C:ribonucleoprotein granule"/>
    <property type="evidence" value="ECO:0007669"/>
    <property type="project" value="TreeGrafter"/>
</dbReference>
<dbReference type="GO" id="GO:0000963">
    <property type="term" value="P:mitochondrial RNA processing"/>
    <property type="evidence" value="ECO:0007669"/>
    <property type="project" value="TreeGrafter"/>
</dbReference>
<name>A0A8C4IRC7_DICLA</name>
<dbReference type="AlphaFoldDB" id="A0A8C4IRC7"/>
<evidence type="ECO:0000259" key="3">
    <source>
        <dbReference type="PROSITE" id="PS51286"/>
    </source>
</evidence>
<dbReference type="GeneTree" id="ENSGT01030000234607"/>
<dbReference type="GeneID" id="127365529"/>
<dbReference type="InterPro" id="IPR010622">
    <property type="entry name" value="FAST_Leu-rich"/>
</dbReference>
<dbReference type="Pfam" id="PF06743">
    <property type="entry name" value="FAST_1"/>
    <property type="match status" value="1"/>
</dbReference>
<feature type="domain" description="RAP" evidence="3">
    <location>
        <begin position="761"/>
        <end position="821"/>
    </location>
</feature>
<dbReference type="InterPro" id="IPR050870">
    <property type="entry name" value="FAST_kinase"/>
</dbReference>
<evidence type="ECO:0000256" key="1">
    <source>
        <dbReference type="ARBA" id="ARBA00004173"/>
    </source>
</evidence>
<organism evidence="4 5">
    <name type="scientific">Dicentrarchus labrax</name>
    <name type="common">European seabass</name>
    <name type="synonym">Morone labrax</name>
    <dbReference type="NCBI Taxonomy" id="13489"/>
    <lineage>
        <taxon>Eukaryota</taxon>
        <taxon>Metazoa</taxon>
        <taxon>Chordata</taxon>
        <taxon>Craniata</taxon>
        <taxon>Vertebrata</taxon>
        <taxon>Euteleostomi</taxon>
        <taxon>Actinopterygii</taxon>
        <taxon>Neopterygii</taxon>
        <taxon>Teleostei</taxon>
        <taxon>Neoteleostei</taxon>
        <taxon>Acanthomorphata</taxon>
        <taxon>Eupercaria</taxon>
        <taxon>Moronidae</taxon>
        <taxon>Dicentrarchus</taxon>
    </lineage>
</organism>
<keyword evidence="2" id="KW-0496">Mitochondrion</keyword>
<comment type="subcellular location">
    <subcellularLocation>
        <location evidence="1">Mitochondrion</location>
    </subcellularLocation>
</comment>
<dbReference type="RefSeq" id="XP_051259636.1">
    <property type="nucleotide sequence ID" value="XM_051403676.1"/>
</dbReference>
<protein>
    <submittedName>
        <fullName evidence="4">FAST kinase domains 1</fullName>
    </submittedName>
</protein>
<dbReference type="Pfam" id="PF08373">
    <property type="entry name" value="RAP"/>
    <property type="match status" value="1"/>
</dbReference>
<dbReference type="PANTHER" id="PTHR21228">
    <property type="entry name" value="FAST LEU-RICH DOMAIN-CONTAINING"/>
    <property type="match status" value="1"/>
</dbReference>
<proteinExistence type="predicted"/>
<dbReference type="GO" id="GO:0005759">
    <property type="term" value="C:mitochondrial matrix"/>
    <property type="evidence" value="ECO:0007669"/>
    <property type="project" value="TreeGrafter"/>
</dbReference>
<dbReference type="GO" id="GO:0044528">
    <property type="term" value="P:regulation of mitochondrial mRNA stability"/>
    <property type="evidence" value="ECO:0007669"/>
    <property type="project" value="InterPro"/>
</dbReference>
<dbReference type="InterPro" id="IPR013584">
    <property type="entry name" value="RAP"/>
</dbReference>
<dbReference type="RefSeq" id="XP_051259637.1">
    <property type="nucleotide sequence ID" value="XM_051403677.1"/>
</dbReference>
<dbReference type="InterPro" id="IPR013579">
    <property type="entry name" value="FAST_2"/>
</dbReference>
<dbReference type="PROSITE" id="PS51286">
    <property type="entry name" value="RAP"/>
    <property type="match status" value="1"/>
</dbReference>
<evidence type="ECO:0000313" key="5">
    <source>
        <dbReference type="Proteomes" id="UP000694389"/>
    </source>
</evidence>
<keyword evidence="5" id="KW-1185">Reference proteome</keyword>
<dbReference type="OrthoDB" id="385235at2759"/>
<accession>A0A8C4IRC7</accession>
<evidence type="ECO:0000256" key="2">
    <source>
        <dbReference type="ARBA" id="ARBA00023128"/>
    </source>
</evidence>
<dbReference type="Proteomes" id="UP000694389">
    <property type="component" value="Unassembled WGS sequence"/>
</dbReference>
<dbReference type="SMART" id="SM00952">
    <property type="entry name" value="RAP"/>
    <property type="match status" value="1"/>
</dbReference>
<reference evidence="4" key="1">
    <citation type="submission" date="2025-08" db="UniProtKB">
        <authorList>
            <consortium name="Ensembl"/>
        </authorList>
    </citation>
    <scope>IDENTIFICATION</scope>
</reference>
<dbReference type="OMA" id="FRPFSCE"/>